<reference evidence="1 2" key="1">
    <citation type="submission" date="2020-10" db="EMBL/GenBank/DDBJ databases">
        <title>Genome sequencing of Massilia sp. LPB0304.</title>
        <authorList>
            <person name="Kim J."/>
        </authorList>
    </citation>
    <scope>NUCLEOTIDE SEQUENCE [LARGE SCALE GENOMIC DNA]</scope>
    <source>
        <strain evidence="1 2">LPB0304</strain>
    </source>
</reference>
<name>A0A7L9U0E4_9BURK</name>
<dbReference type="RefSeq" id="WP_193685544.1">
    <property type="nucleotide sequence ID" value="NZ_CP062941.1"/>
</dbReference>
<dbReference type="KEGG" id="mlir:LPB04_16200"/>
<evidence type="ECO:0000313" key="2">
    <source>
        <dbReference type="Proteomes" id="UP000593875"/>
    </source>
</evidence>
<dbReference type="GO" id="GO:0016787">
    <property type="term" value="F:hydrolase activity"/>
    <property type="evidence" value="ECO:0007669"/>
    <property type="project" value="UniProtKB-KW"/>
</dbReference>
<dbReference type="Proteomes" id="UP000593875">
    <property type="component" value="Chromosome"/>
</dbReference>
<protein>
    <submittedName>
        <fullName evidence="1">Alpha/beta fold hydrolase</fullName>
    </submittedName>
</protein>
<dbReference type="InterPro" id="IPR008886">
    <property type="entry name" value="UPF0227/Esterase_YqiA"/>
</dbReference>
<keyword evidence="2" id="KW-1185">Reference proteome</keyword>
<dbReference type="SUPFAM" id="SSF53474">
    <property type="entry name" value="alpha/beta-Hydrolases"/>
    <property type="match status" value="1"/>
</dbReference>
<dbReference type="EMBL" id="CP062941">
    <property type="protein sequence ID" value="QOL48501.1"/>
    <property type="molecule type" value="Genomic_DNA"/>
</dbReference>
<dbReference type="InterPro" id="IPR029058">
    <property type="entry name" value="AB_hydrolase_fold"/>
</dbReference>
<dbReference type="Pfam" id="PF05728">
    <property type="entry name" value="UPF0227"/>
    <property type="match status" value="1"/>
</dbReference>
<dbReference type="AlphaFoldDB" id="A0A7L9U0E4"/>
<sequence>MNKGLIHFVHGKESGPAGAKIAALAAVAWQQGWDVASLDYTHTADPALRLEQLRKACSVLDRPLLLVGSSMGGWVAAEASAWLDAHGVFLLAPAVYMPDYPTQAPALLATHAEIVHGWDDDLIPCEHAIRYARLRGCTLHLVQGDHRLNHRIPLLRELFGAFLSRCSASA</sequence>
<accession>A0A7L9U0E4</accession>
<proteinExistence type="predicted"/>
<evidence type="ECO:0000313" key="1">
    <source>
        <dbReference type="EMBL" id="QOL48501.1"/>
    </source>
</evidence>
<gene>
    <name evidence="1" type="ORF">LPB04_16200</name>
</gene>
<keyword evidence="1" id="KW-0378">Hydrolase</keyword>
<organism evidence="1 2">
    <name type="scientific">Massilia litorea</name>
    <dbReference type="NCBI Taxonomy" id="2769491"/>
    <lineage>
        <taxon>Bacteria</taxon>
        <taxon>Pseudomonadati</taxon>
        <taxon>Pseudomonadota</taxon>
        <taxon>Betaproteobacteria</taxon>
        <taxon>Burkholderiales</taxon>
        <taxon>Oxalobacteraceae</taxon>
        <taxon>Telluria group</taxon>
        <taxon>Massilia</taxon>
    </lineage>
</organism>
<dbReference type="Gene3D" id="3.40.50.1820">
    <property type="entry name" value="alpha/beta hydrolase"/>
    <property type="match status" value="1"/>
</dbReference>